<evidence type="ECO:0000313" key="1">
    <source>
        <dbReference type="EMBL" id="EME41784.1"/>
    </source>
</evidence>
<dbReference type="EMBL" id="KB446542">
    <property type="protein sequence ID" value="EME41784.1"/>
    <property type="molecule type" value="Genomic_DNA"/>
</dbReference>
<dbReference type="OMA" id="ERIMDQY"/>
<name>N1PI32_DOTSN</name>
<dbReference type="AlphaFoldDB" id="N1PI32"/>
<dbReference type="Proteomes" id="UP000016933">
    <property type="component" value="Unassembled WGS sequence"/>
</dbReference>
<dbReference type="OrthoDB" id="3647344at2759"/>
<reference evidence="1 2" key="2">
    <citation type="journal article" date="2012" name="PLoS Pathog.">
        <title>Diverse lifestyles and strategies of plant pathogenesis encoded in the genomes of eighteen Dothideomycetes fungi.</title>
        <authorList>
            <person name="Ohm R.A."/>
            <person name="Feau N."/>
            <person name="Henrissat B."/>
            <person name="Schoch C.L."/>
            <person name="Horwitz B.A."/>
            <person name="Barry K.W."/>
            <person name="Condon B.J."/>
            <person name="Copeland A.C."/>
            <person name="Dhillon B."/>
            <person name="Glaser F."/>
            <person name="Hesse C.N."/>
            <person name="Kosti I."/>
            <person name="LaButti K."/>
            <person name="Lindquist E.A."/>
            <person name="Lucas S."/>
            <person name="Salamov A.A."/>
            <person name="Bradshaw R.E."/>
            <person name="Ciuffetti L."/>
            <person name="Hamelin R.C."/>
            <person name="Kema G.H.J."/>
            <person name="Lawrence C."/>
            <person name="Scott J.A."/>
            <person name="Spatafora J.W."/>
            <person name="Turgeon B.G."/>
            <person name="de Wit P.J.G.M."/>
            <person name="Zhong S."/>
            <person name="Goodwin S.B."/>
            <person name="Grigoriev I.V."/>
        </authorList>
    </citation>
    <scope>NUCLEOTIDE SEQUENCE [LARGE SCALE GENOMIC DNA]</scope>
    <source>
        <strain evidence="2">NZE10 / CBS 128990</strain>
    </source>
</reference>
<accession>N1PI32</accession>
<keyword evidence="2" id="KW-1185">Reference proteome</keyword>
<evidence type="ECO:0008006" key="3">
    <source>
        <dbReference type="Google" id="ProtNLM"/>
    </source>
</evidence>
<organism evidence="1 2">
    <name type="scientific">Dothistroma septosporum (strain NZE10 / CBS 128990)</name>
    <name type="common">Red band needle blight fungus</name>
    <name type="synonym">Mycosphaerella pini</name>
    <dbReference type="NCBI Taxonomy" id="675120"/>
    <lineage>
        <taxon>Eukaryota</taxon>
        <taxon>Fungi</taxon>
        <taxon>Dikarya</taxon>
        <taxon>Ascomycota</taxon>
        <taxon>Pezizomycotina</taxon>
        <taxon>Dothideomycetes</taxon>
        <taxon>Dothideomycetidae</taxon>
        <taxon>Mycosphaerellales</taxon>
        <taxon>Mycosphaerellaceae</taxon>
        <taxon>Dothistroma</taxon>
    </lineage>
</organism>
<evidence type="ECO:0000313" key="2">
    <source>
        <dbReference type="Proteomes" id="UP000016933"/>
    </source>
</evidence>
<gene>
    <name evidence="1" type="ORF">DOTSEDRAFT_73998</name>
</gene>
<sequence length="163" mass="18614">MTPVQDQGISIHLYSELAIRSLRDLPLPDYLQETTKRMLEAPMNLTIEAYERIMDQYCTPDFKVTAGDPETNLLASDLDEHKMNFRGFIKANPEYHVQVQDTTLHLDDRIGRAVVFCTTRVSGLFGAEGVRQSINRVRLKRRSDGTWIAYELSSLRGPGHLTF</sequence>
<protein>
    <recommendedName>
        <fullName evidence="3">SnoaL-like domain-containing protein</fullName>
    </recommendedName>
</protein>
<reference evidence="2" key="1">
    <citation type="journal article" date="2012" name="PLoS Genet.">
        <title>The genomes of the fungal plant pathogens Cladosporium fulvum and Dothistroma septosporum reveal adaptation to different hosts and lifestyles but also signatures of common ancestry.</title>
        <authorList>
            <person name="de Wit P.J.G.M."/>
            <person name="van der Burgt A."/>
            <person name="Oekmen B."/>
            <person name="Stergiopoulos I."/>
            <person name="Abd-Elsalam K.A."/>
            <person name="Aerts A.L."/>
            <person name="Bahkali A.H."/>
            <person name="Beenen H.G."/>
            <person name="Chettri P."/>
            <person name="Cox M.P."/>
            <person name="Datema E."/>
            <person name="de Vries R.P."/>
            <person name="Dhillon B."/>
            <person name="Ganley A.R."/>
            <person name="Griffiths S.A."/>
            <person name="Guo Y."/>
            <person name="Hamelin R.C."/>
            <person name="Henrissat B."/>
            <person name="Kabir M.S."/>
            <person name="Jashni M.K."/>
            <person name="Kema G."/>
            <person name="Klaubauf S."/>
            <person name="Lapidus A."/>
            <person name="Levasseur A."/>
            <person name="Lindquist E."/>
            <person name="Mehrabi R."/>
            <person name="Ohm R.A."/>
            <person name="Owen T.J."/>
            <person name="Salamov A."/>
            <person name="Schwelm A."/>
            <person name="Schijlen E."/>
            <person name="Sun H."/>
            <person name="van den Burg H.A."/>
            <person name="van Ham R.C.H.J."/>
            <person name="Zhang S."/>
            <person name="Goodwin S.B."/>
            <person name="Grigoriev I.V."/>
            <person name="Collemare J."/>
            <person name="Bradshaw R.E."/>
        </authorList>
    </citation>
    <scope>NUCLEOTIDE SEQUENCE [LARGE SCALE GENOMIC DNA]</scope>
    <source>
        <strain evidence="2">NZE10 / CBS 128990</strain>
    </source>
</reference>
<dbReference type="HOGENOM" id="CLU_1627009_0_0_1"/>
<proteinExistence type="predicted"/>